<evidence type="ECO:0000313" key="10">
    <source>
        <dbReference type="EMBL" id="KAK1573055.1"/>
    </source>
</evidence>
<gene>
    <name evidence="10" type="ORF">LY79DRAFT_707284</name>
</gene>
<evidence type="ECO:0000256" key="1">
    <source>
        <dbReference type="ARBA" id="ARBA00001971"/>
    </source>
</evidence>
<keyword evidence="4 8" id="KW-0479">Metal-binding</keyword>
<dbReference type="InterPro" id="IPR001128">
    <property type="entry name" value="Cyt_P450"/>
</dbReference>
<keyword evidence="3 8" id="KW-0349">Heme</keyword>
<evidence type="ECO:0000256" key="5">
    <source>
        <dbReference type="ARBA" id="ARBA00023002"/>
    </source>
</evidence>
<dbReference type="CDD" id="cd11041">
    <property type="entry name" value="CYP503A1-like"/>
    <property type="match status" value="1"/>
</dbReference>
<dbReference type="GO" id="GO:0005506">
    <property type="term" value="F:iron ion binding"/>
    <property type="evidence" value="ECO:0007669"/>
    <property type="project" value="InterPro"/>
</dbReference>
<evidence type="ECO:0000256" key="4">
    <source>
        <dbReference type="ARBA" id="ARBA00022723"/>
    </source>
</evidence>
<dbReference type="Proteomes" id="UP001230504">
    <property type="component" value="Unassembled WGS sequence"/>
</dbReference>
<reference evidence="10" key="1">
    <citation type="submission" date="2021-06" db="EMBL/GenBank/DDBJ databases">
        <title>Comparative genomics, transcriptomics and evolutionary studies reveal genomic signatures of adaptation to plant cell wall in hemibiotrophic fungi.</title>
        <authorList>
            <consortium name="DOE Joint Genome Institute"/>
            <person name="Baroncelli R."/>
            <person name="Diaz J.F."/>
            <person name="Benocci T."/>
            <person name="Peng M."/>
            <person name="Battaglia E."/>
            <person name="Haridas S."/>
            <person name="Andreopoulos W."/>
            <person name="Labutti K."/>
            <person name="Pangilinan J."/>
            <person name="Floch G.L."/>
            <person name="Makela M.R."/>
            <person name="Henrissat B."/>
            <person name="Grigoriev I.V."/>
            <person name="Crouch J.A."/>
            <person name="De Vries R.P."/>
            <person name="Sukno S.A."/>
            <person name="Thon M.R."/>
        </authorList>
    </citation>
    <scope>NUCLEOTIDE SEQUENCE</scope>
    <source>
        <strain evidence="10">CBS 125086</strain>
    </source>
</reference>
<proteinExistence type="inferred from homology"/>
<dbReference type="PRINTS" id="PR00465">
    <property type="entry name" value="EP450IV"/>
</dbReference>
<dbReference type="PANTHER" id="PTHR46206">
    <property type="entry name" value="CYTOCHROME P450"/>
    <property type="match status" value="1"/>
</dbReference>
<name>A0AAD8PMU8_9PEZI</name>
<sequence length="514" mass="58330">MALSTKTLIILFGCLMAASTMILWMRHNRHPTYDGLPWAGLRKELFPKLRASLRHKREGIQVTAEGYKKFNKHGMPFVTPLSTTKPMVVVPPSDIEWLTKRPRSEVTQPQMVIHPDLVHYYLPKMPVGEFTHMPTINVDLKKITPEVIWKQVIDSIPTSLDARASHAKPSDNGWETKPLFDFLGGIVARVSVGLFLSKSLSRDAEFVKTMIMYTVTFNNFPYQLHDAIPKPLRRLYVPLIAAPSRYYLWKLHKWLFPVVQKHLDGTETDEDRDTVLHHHVKWAQRSVNPQDRDPAVIISRLVLMIAALALPNIYQSLSDSAINLTRQVPGNDESIQAVLRQETAELLERGARDAMPKDYARGLVHMESFLKETLRYRTFNGFGLGLTREVVAESGLILPSAKDGPTLSRGTWVTVAYDAIHRDPENYEACDDFMPWRFVRPNGEKATELTDTNDTYLPFGRGRDTCPGRFFAADYMRLVVVYLVHNFEFQAPGGVLKGPAASIDVRPLQVDSTS</sequence>
<dbReference type="EMBL" id="JAHLJV010000099">
    <property type="protein sequence ID" value="KAK1573055.1"/>
    <property type="molecule type" value="Genomic_DNA"/>
</dbReference>
<keyword evidence="9" id="KW-1133">Transmembrane helix</keyword>
<feature type="binding site" description="axial binding residue" evidence="8">
    <location>
        <position position="466"/>
    </location>
    <ligand>
        <name>heme</name>
        <dbReference type="ChEBI" id="CHEBI:30413"/>
    </ligand>
    <ligandPart>
        <name>Fe</name>
        <dbReference type="ChEBI" id="CHEBI:18248"/>
    </ligandPart>
</feature>
<keyword evidence="5" id="KW-0560">Oxidoreductase</keyword>
<evidence type="ECO:0000256" key="8">
    <source>
        <dbReference type="PIRSR" id="PIRSR602403-1"/>
    </source>
</evidence>
<evidence type="ECO:0000256" key="2">
    <source>
        <dbReference type="ARBA" id="ARBA00010617"/>
    </source>
</evidence>
<evidence type="ECO:0000256" key="7">
    <source>
        <dbReference type="ARBA" id="ARBA00023033"/>
    </source>
</evidence>
<dbReference type="RefSeq" id="XP_060408746.1">
    <property type="nucleotide sequence ID" value="XM_060565042.1"/>
</dbReference>
<accession>A0AAD8PMU8</accession>
<evidence type="ECO:0000256" key="9">
    <source>
        <dbReference type="SAM" id="Phobius"/>
    </source>
</evidence>
<dbReference type="Gene3D" id="1.10.630.10">
    <property type="entry name" value="Cytochrome P450"/>
    <property type="match status" value="1"/>
</dbReference>
<evidence type="ECO:0000256" key="6">
    <source>
        <dbReference type="ARBA" id="ARBA00023004"/>
    </source>
</evidence>
<keyword evidence="9" id="KW-0472">Membrane</keyword>
<protein>
    <submittedName>
        <fullName evidence="10">Cytochrome P450</fullName>
    </submittedName>
</protein>
<evidence type="ECO:0000313" key="11">
    <source>
        <dbReference type="Proteomes" id="UP001230504"/>
    </source>
</evidence>
<keyword evidence="11" id="KW-1185">Reference proteome</keyword>
<comment type="cofactor">
    <cofactor evidence="1 8">
        <name>heme</name>
        <dbReference type="ChEBI" id="CHEBI:30413"/>
    </cofactor>
</comment>
<keyword evidence="9" id="KW-0812">Transmembrane</keyword>
<dbReference type="Pfam" id="PF00067">
    <property type="entry name" value="p450"/>
    <property type="match status" value="1"/>
</dbReference>
<comment type="caution">
    <text evidence="10">The sequence shown here is derived from an EMBL/GenBank/DDBJ whole genome shotgun (WGS) entry which is preliminary data.</text>
</comment>
<keyword evidence="6 8" id="KW-0408">Iron</keyword>
<dbReference type="PANTHER" id="PTHR46206:SF1">
    <property type="entry name" value="P450, PUTATIVE (EUROFUNG)-RELATED"/>
    <property type="match status" value="1"/>
</dbReference>
<dbReference type="SUPFAM" id="SSF48264">
    <property type="entry name" value="Cytochrome P450"/>
    <property type="match status" value="1"/>
</dbReference>
<organism evidence="10 11">
    <name type="scientific">Colletotrichum navitas</name>
    <dbReference type="NCBI Taxonomy" id="681940"/>
    <lineage>
        <taxon>Eukaryota</taxon>
        <taxon>Fungi</taxon>
        <taxon>Dikarya</taxon>
        <taxon>Ascomycota</taxon>
        <taxon>Pezizomycotina</taxon>
        <taxon>Sordariomycetes</taxon>
        <taxon>Hypocreomycetidae</taxon>
        <taxon>Glomerellales</taxon>
        <taxon>Glomerellaceae</taxon>
        <taxon>Colletotrichum</taxon>
        <taxon>Colletotrichum graminicola species complex</taxon>
    </lineage>
</organism>
<dbReference type="GO" id="GO:0016705">
    <property type="term" value="F:oxidoreductase activity, acting on paired donors, with incorporation or reduction of molecular oxygen"/>
    <property type="evidence" value="ECO:0007669"/>
    <property type="project" value="InterPro"/>
</dbReference>
<dbReference type="GO" id="GO:0004497">
    <property type="term" value="F:monooxygenase activity"/>
    <property type="evidence" value="ECO:0007669"/>
    <property type="project" value="UniProtKB-KW"/>
</dbReference>
<dbReference type="InterPro" id="IPR002403">
    <property type="entry name" value="Cyt_P450_E_grp-IV"/>
</dbReference>
<dbReference type="GO" id="GO:0020037">
    <property type="term" value="F:heme binding"/>
    <property type="evidence" value="ECO:0007669"/>
    <property type="project" value="InterPro"/>
</dbReference>
<feature type="transmembrane region" description="Helical" evidence="9">
    <location>
        <begin position="6"/>
        <end position="25"/>
    </location>
</feature>
<keyword evidence="7" id="KW-0503">Monooxygenase</keyword>
<dbReference type="AlphaFoldDB" id="A0AAD8PMU8"/>
<evidence type="ECO:0000256" key="3">
    <source>
        <dbReference type="ARBA" id="ARBA00022617"/>
    </source>
</evidence>
<dbReference type="GeneID" id="85449282"/>
<comment type="similarity">
    <text evidence="2">Belongs to the cytochrome P450 family.</text>
</comment>
<dbReference type="InterPro" id="IPR036396">
    <property type="entry name" value="Cyt_P450_sf"/>
</dbReference>